<dbReference type="Gene3D" id="3.40.50.720">
    <property type="entry name" value="NAD(P)-binding Rossmann-like Domain"/>
    <property type="match status" value="1"/>
</dbReference>
<evidence type="ECO:0000313" key="4">
    <source>
        <dbReference type="EMBL" id="SES39452.1"/>
    </source>
</evidence>
<dbReference type="Gene3D" id="1.10.3660.10">
    <property type="entry name" value="6-phosphogluconate dehydrogenase C-terminal like domain"/>
    <property type="match status" value="1"/>
</dbReference>
<dbReference type="InterPro" id="IPR008927">
    <property type="entry name" value="6-PGluconate_DH-like_C_sf"/>
</dbReference>
<dbReference type="Pfam" id="PF20463">
    <property type="entry name" value="PDH_C"/>
    <property type="match status" value="1"/>
</dbReference>
<dbReference type="Proteomes" id="UP000199028">
    <property type="component" value="Unassembled WGS sequence"/>
</dbReference>
<dbReference type="GO" id="GO:0008977">
    <property type="term" value="F:prephenate dehydrogenase (NAD+) activity"/>
    <property type="evidence" value="ECO:0007669"/>
    <property type="project" value="InterPro"/>
</dbReference>
<accession>A0A1H9WZU5</accession>
<dbReference type="GO" id="GO:0070403">
    <property type="term" value="F:NAD+ binding"/>
    <property type="evidence" value="ECO:0007669"/>
    <property type="project" value="InterPro"/>
</dbReference>
<dbReference type="NCBIfam" id="NF005108">
    <property type="entry name" value="PRK06545.1-6"/>
    <property type="match status" value="1"/>
</dbReference>
<dbReference type="SUPFAM" id="SSF51735">
    <property type="entry name" value="NAD(P)-binding Rossmann-fold domains"/>
    <property type="match status" value="1"/>
</dbReference>
<dbReference type="GO" id="GO:0004665">
    <property type="term" value="F:prephenate dehydrogenase (NADP+) activity"/>
    <property type="evidence" value="ECO:0007669"/>
    <property type="project" value="InterPro"/>
</dbReference>
<dbReference type="InterPro" id="IPR036291">
    <property type="entry name" value="NAD(P)-bd_dom_sf"/>
</dbReference>
<dbReference type="SUPFAM" id="SSF48179">
    <property type="entry name" value="6-phosphogluconate dehydrogenase C-terminal domain-like"/>
    <property type="match status" value="1"/>
</dbReference>
<gene>
    <name evidence="4" type="ORF">SAMN05216195_11344</name>
</gene>
<keyword evidence="5" id="KW-1185">Reference proteome</keyword>
<dbReference type="EMBL" id="FOFT01000013">
    <property type="protein sequence ID" value="SES39452.1"/>
    <property type="molecule type" value="Genomic_DNA"/>
</dbReference>
<dbReference type="PANTHER" id="PTHR21363:SF0">
    <property type="entry name" value="PREPHENATE DEHYDROGENASE [NADP(+)]"/>
    <property type="match status" value="1"/>
</dbReference>
<dbReference type="InterPro" id="IPR003099">
    <property type="entry name" value="Prephen_DH"/>
</dbReference>
<sequence>MMDAVRDVCVIGLGLIGGSVLRAAKAAGRTVWGATASKEDADKARAEGFDVVGVDEALSRSAEALVVLAVPLPALPDLLRKVPEGTRLTDVTSVKGPVHDAVHRYAPHARFVGGHPMAGTSRSGWDAGSASLFEDAAWVVTPEEADDHLNDVMQLALDLKAHVVPTTPEEHDEAVARISHLPHIMAAILAAVGADGGPLAMALAAGSFGDGTRVAGSRPELVRAMCEGNRDALLTAVDDALGRLGAARGSLASTGGLAKTIEAGHEGRNALVGQPNRTPITIDLTKPGALAALRNLGSRGGRVVGLNGSTARAETS</sequence>
<dbReference type="Pfam" id="PF02153">
    <property type="entry name" value="PDH_N"/>
    <property type="match status" value="1"/>
</dbReference>
<dbReference type="PROSITE" id="PS51176">
    <property type="entry name" value="PDH_ADH"/>
    <property type="match status" value="1"/>
</dbReference>
<feature type="domain" description="Prephenate/arogenate dehydrogenase" evidence="3">
    <location>
        <begin position="6"/>
        <end position="282"/>
    </location>
</feature>
<dbReference type="PANTHER" id="PTHR21363">
    <property type="entry name" value="PREPHENATE DEHYDROGENASE"/>
    <property type="match status" value="1"/>
</dbReference>
<protein>
    <submittedName>
        <fullName evidence="4">Prephenate dehydrogenase</fullName>
    </submittedName>
</protein>
<dbReference type="InterPro" id="IPR046825">
    <property type="entry name" value="PDH_C"/>
</dbReference>
<evidence type="ECO:0000256" key="2">
    <source>
        <dbReference type="ARBA" id="ARBA00023002"/>
    </source>
</evidence>
<comment type="similarity">
    <text evidence="1">Belongs to the prephenate/arogenate dehydrogenase family.</text>
</comment>
<name>A0A1H9WZU5_9PSEU</name>
<dbReference type="InterPro" id="IPR046826">
    <property type="entry name" value="PDH_N"/>
</dbReference>
<dbReference type="AlphaFoldDB" id="A0A1H9WZU5"/>
<evidence type="ECO:0000259" key="3">
    <source>
        <dbReference type="PROSITE" id="PS51176"/>
    </source>
</evidence>
<dbReference type="GO" id="GO:0006571">
    <property type="term" value="P:tyrosine biosynthetic process"/>
    <property type="evidence" value="ECO:0007669"/>
    <property type="project" value="InterPro"/>
</dbReference>
<organism evidence="4 5">
    <name type="scientific">Lentzea flaviverrucosa</name>
    <dbReference type="NCBI Taxonomy" id="200379"/>
    <lineage>
        <taxon>Bacteria</taxon>
        <taxon>Bacillati</taxon>
        <taxon>Actinomycetota</taxon>
        <taxon>Actinomycetes</taxon>
        <taxon>Pseudonocardiales</taxon>
        <taxon>Pseudonocardiaceae</taxon>
        <taxon>Lentzea</taxon>
    </lineage>
</organism>
<keyword evidence="2" id="KW-0560">Oxidoreductase</keyword>
<reference evidence="5" key="1">
    <citation type="submission" date="2016-10" db="EMBL/GenBank/DDBJ databases">
        <authorList>
            <person name="Varghese N."/>
            <person name="Submissions S."/>
        </authorList>
    </citation>
    <scope>NUCLEOTIDE SEQUENCE [LARGE SCALE GENOMIC DNA]</scope>
    <source>
        <strain evidence="5">CGMCC 4.578</strain>
    </source>
</reference>
<evidence type="ECO:0000256" key="1">
    <source>
        <dbReference type="ARBA" id="ARBA00007964"/>
    </source>
</evidence>
<evidence type="ECO:0000313" key="5">
    <source>
        <dbReference type="Proteomes" id="UP000199028"/>
    </source>
</evidence>
<dbReference type="InterPro" id="IPR050812">
    <property type="entry name" value="Preph/Arog_dehydrog"/>
</dbReference>
<proteinExistence type="inferred from homology"/>